<accession>A0A1Y3BCQ1</accession>
<reference evidence="6 7" key="1">
    <citation type="submission" date="2017-03" db="EMBL/GenBank/DDBJ databases">
        <title>Genome Survey of Euroglyphus maynei.</title>
        <authorList>
            <person name="Arlian L.G."/>
            <person name="Morgan M.S."/>
            <person name="Rider S.D."/>
        </authorList>
    </citation>
    <scope>NUCLEOTIDE SEQUENCE [LARGE SCALE GENOMIC DNA]</scope>
    <source>
        <strain evidence="6">Arlian Lab</strain>
        <tissue evidence="6">Whole body</tissue>
    </source>
</reference>
<dbReference type="InterPro" id="IPR000109">
    <property type="entry name" value="POT_fam"/>
</dbReference>
<dbReference type="Proteomes" id="UP000194236">
    <property type="component" value="Unassembled WGS sequence"/>
</dbReference>
<dbReference type="Gene3D" id="1.20.1250.20">
    <property type="entry name" value="MFS general substrate transporter like domains"/>
    <property type="match status" value="1"/>
</dbReference>
<dbReference type="AlphaFoldDB" id="A0A1Y3BCQ1"/>
<evidence type="ECO:0000313" key="7">
    <source>
        <dbReference type="Proteomes" id="UP000194236"/>
    </source>
</evidence>
<sequence length="85" mass="9457">SFFYIAINGGSLISTFLTPILREDVSCLGRSDCYPLAFGIPALLMIGALVLFVIGRFLFAYRVVPPQKQNIFITVCKCVYVSFLQ</sequence>
<evidence type="ECO:0000313" key="6">
    <source>
        <dbReference type="EMBL" id="OTF78652.1"/>
    </source>
</evidence>
<keyword evidence="4 5" id="KW-0472">Membrane</keyword>
<evidence type="ECO:0000256" key="4">
    <source>
        <dbReference type="ARBA" id="ARBA00023136"/>
    </source>
</evidence>
<gene>
    <name evidence="6" type="ORF">BLA29_015219</name>
</gene>
<evidence type="ECO:0000256" key="3">
    <source>
        <dbReference type="ARBA" id="ARBA00022989"/>
    </source>
</evidence>
<organism evidence="6 7">
    <name type="scientific">Euroglyphus maynei</name>
    <name type="common">Mayne's house dust mite</name>
    <dbReference type="NCBI Taxonomy" id="6958"/>
    <lineage>
        <taxon>Eukaryota</taxon>
        <taxon>Metazoa</taxon>
        <taxon>Ecdysozoa</taxon>
        <taxon>Arthropoda</taxon>
        <taxon>Chelicerata</taxon>
        <taxon>Arachnida</taxon>
        <taxon>Acari</taxon>
        <taxon>Acariformes</taxon>
        <taxon>Sarcoptiformes</taxon>
        <taxon>Astigmata</taxon>
        <taxon>Psoroptidia</taxon>
        <taxon>Analgoidea</taxon>
        <taxon>Pyroglyphidae</taxon>
        <taxon>Pyroglyphinae</taxon>
        <taxon>Euroglyphus</taxon>
    </lineage>
</organism>
<dbReference type="InterPro" id="IPR036259">
    <property type="entry name" value="MFS_trans_sf"/>
</dbReference>
<keyword evidence="3 5" id="KW-1133">Transmembrane helix</keyword>
<dbReference type="OrthoDB" id="10071041at2759"/>
<dbReference type="EMBL" id="MUJZ01026915">
    <property type="protein sequence ID" value="OTF78652.1"/>
    <property type="molecule type" value="Genomic_DNA"/>
</dbReference>
<feature type="non-terminal residue" evidence="6">
    <location>
        <position position="1"/>
    </location>
</feature>
<feature type="transmembrane region" description="Helical" evidence="5">
    <location>
        <begin position="38"/>
        <end position="59"/>
    </location>
</feature>
<protein>
    <submittedName>
        <fullName evidence="6">Uncharacterized protein</fullName>
    </submittedName>
</protein>
<evidence type="ECO:0000256" key="2">
    <source>
        <dbReference type="ARBA" id="ARBA00022692"/>
    </source>
</evidence>
<dbReference type="GO" id="GO:0016020">
    <property type="term" value="C:membrane"/>
    <property type="evidence" value="ECO:0007669"/>
    <property type="project" value="UniProtKB-SubCell"/>
</dbReference>
<comment type="subcellular location">
    <subcellularLocation>
        <location evidence="1">Membrane</location>
        <topology evidence="1">Multi-pass membrane protein</topology>
    </subcellularLocation>
</comment>
<keyword evidence="7" id="KW-1185">Reference proteome</keyword>
<keyword evidence="2 5" id="KW-0812">Transmembrane</keyword>
<comment type="caution">
    <text evidence="6">The sequence shown here is derived from an EMBL/GenBank/DDBJ whole genome shotgun (WGS) entry which is preliminary data.</text>
</comment>
<evidence type="ECO:0000256" key="1">
    <source>
        <dbReference type="ARBA" id="ARBA00004141"/>
    </source>
</evidence>
<evidence type="ECO:0000256" key="5">
    <source>
        <dbReference type="SAM" id="Phobius"/>
    </source>
</evidence>
<proteinExistence type="predicted"/>
<dbReference type="Pfam" id="PF00854">
    <property type="entry name" value="PTR2"/>
    <property type="match status" value="1"/>
</dbReference>
<dbReference type="GO" id="GO:0022857">
    <property type="term" value="F:transmembrane transporter activity"/>
    <property type="evidence" value="ECO:0007669"/>
    <property type="project" value="InterPro"/>
</dbReference>
<name>A0A1Y3BCQ1_EURMA</name>